<dbReference type="GO" id="GO:0050660">
    <property type="term" value="F:flavin adenine dinucleotide binding"/>
    <property type="evidence" value="ECO:0007669"/>
    <property type="project" value="InterPro"/>
</dbReference>
<dbReference type="InterPro" id="IPR012132">
    <property type="entry name" value="GMC_OxRdtase"/>
</dbReference>
<evidence type="ECO:0000259" key="4">
    <source>
        <dbReference type="PROSITE" id="PS00624"/>
    </source>
</evidence>
<gene>
    <name evidence="5" type="ORF">WN51_04932</name>
</gene>
<protein>
    <submittedName>
        <fullName evidence="5">Glucose dehydrogenase [acceptor]</fullName>
    </submittedName>
</protein>
<dbReference type="PANTHER" id="PTHR11552">
    <property type="entry name" value="GLUCOSE-METHANOL-CHOLINE GMC OXIDOREDUCTASE"/>
    <property type="match status" value="1"/>
</dbReference>
<evidence type="ECO:0000256" key="2">
    <source>
        <dbReference type="RuleBase" id="RU003968"/>
    </source>
</evidence>
<dbReference type="InterPro" id="IPR000172">
    <property type="entry name" value="GMC_OxRdtase_N"/>
</dbReference>
<evidence type="ECO:0000313" key="5">
    <source>
        <dbReference type="EMBL" id="KOX71155.1"/>
    </source>
</evidence>
<feature type="domain" description="Glucose-methanol-choline oxidoreductase N-terminal" evidence="3">
    <location>
        <begin position="131"/>
        <end position="154"/>
    </location>
</feature>
<proteinExistence type="inferred from homology"/>
<feature type="domain" description="Glucose-methanol-choline oxidoreductase N-terminal" evidence="4">
    <location>
        <begin position="307"/>
        <end position="321"/>
    </location>
</feature>
<sequence>MDVQRFIFGGMKADPIIIWTLSMFVTVLLSIKYWIDSYAVTNIPSKSLLPSYDFVIVGSGSAGNVLANRLSEINDWNILLLEAGGDGGDIYDVPVLATNLQLTSIDWQYKTESNDNYCRGLQDSRCNWPRGKVLGGSSVLNYMLYVRGNKRDYDAWEKLGNPGWSYENVLPYFKKSEDNKNSDYTKTRYHSIGGYLTVQEAPYHTPLATAFVKGGQEMGYEVRDINGEHQTGFMIAQGTIRQGSRCSTARAFLRPAKSRKNLHVALEAHVTKILIDTSSKTAYGVEFVRNGETLRVLAKKEVIVSAGAVNSPQLLMLSGIGPREHLSQHGIPVIHLDLRGHNLQDHIGSLTPTFIVNETVSYTEKQLYNVYDILNYTIFGKGRLTVLGNIETLGFVNTKYANASDDYPDLGLLFITGSLNSDNGRNLWRIFGIKRESYDAMFMNENGNNTGVIELRSDDPFDHPLIYPNYLDHPLDVATLVEVMKFMIELSKTASLKRYGSEVNPKPFPGCENTPEFTDEYWECVVRHYTLTVYHPVGTCKMGPSTDPQAVVDSQLRVYGVKELRVVDASIMPNIVSGIMVLTNAPVIMIGEKGSDMIKEFWTKDNINFAVFHSTWHACVKAICMKIEEGAFEKQHVVLLYEQDVKTHFPYFFKQYAMLDKSKDIKLLVFLVDGNVLANRLSEINEWDILLLEAGGDGGDIYDIPILAANLQLTSIDWQYKTESNGNYCRGNVTGNVIANRLSEINDWNILLLEAGGDGGDIYDIPVLAANLQLTSIDWQYKTESNGNYCRGRTWTLEALLSLYEYTILDIFTHFAHRIKAPYQTPLATAFVNGGQEMGYEARDINGEHQTGIMVAQGTIRHGSRSSTAKAFLQLIKSHKNLHVGHNLQDHIDMAGLAFILNQKMGFSYVESRL</sequence>
<dbReference type="Proteomes" id="UP000053105">
    <property type="component" value="Unassembled WGS sequence"/>
</dbReference>
<dbReference type="AlphaFoldDB" id="A0A0M8ZU26"/>
<accession>A0A0M8ZU26</accession>
<evidence type="ECO:0000313" key="6">
    <source>
        <dbReference type="Proteomes" id="UP000053105"/>
    </source>
</evidence>
<dbReference type="PROSITE" id="PS00623">
    <property type="entry name" value="GMC_OXRED_1"/>
    <property type="match status" value="1"/>
</dbReference>
<dbReference type="Gene3D" id="3.30.560.10">
    <property type="entry name" value="Glucose Oxidase, domain 3"/>
    <property type="match status" value="2"/>
</dbReference>
<keyword evidence="6" id="KW-1185">Reference proteome</keyword>
<dbReference type="InterPro" id="IPR036188">
    <property type="entry name" value="FAD/NAD-bd_sf"/>
</dbReference>
<dbReference type="PANTHER" id="PTHR11552:SF227">
    <property type="entry name" value="GLUCOSE DEHYDROGENASE [FAD, QUINONE]-LIKE PROTEIN"/>
    <property type="match status" value="1"/>
</dbReference>
<dbReference type="Pfam" id="PF05199">
    <property type="entry name" value="GMC_oxred_C"/>
    <property type="match status" value="1"/>
</dbReference>
<dbReference type="STRING" id="166423.A0A0M8ZU26"/>
<organism evidence="5 6">
    <name type="scientific">Melipona quadrifasciata</name>
    <dbReference type="NCBI Taxonomy" id="166423"/>
    <lineage>
        <taxon>Eukaryota</taxon>
        <taxon>Metazoa</taxon>
        <taxon>Ecdysozoa</taxon>
        <taxon>Arthropoda</taxon>
        <taxon>Hexapoda</taxon>
        <taxon>Insecta</taxon>
        <taxon>Pterygota</taxon>
        <taxon>Neoptera</taxon>
        <taxon>Endopterygota</taxon>
        <taxon>Hymenoptera</taxon>
        <taxon>Apocrita</taxon>
        <taxon>Aculeata</taxon>
        <taxon>Apoidea</taxon>
        <taxon>Anthophila</taxon>
        <taxon>Apidae</taxon>
        <taxon>Melipona</taxon>
    </lineage>
</organism>
<evidence type="ECO:0000256" key="1">
    <source>
        <dbReference type="ARBA" id="ARBA00010790"/>
    </source>
</evidence>
<dbReference type="InterPro" id="IPR007867">
    <property type="entry name" value="GMC_OxRtase_C"/>
</dbReference>
<dbReference type="Gene3D" id="3.50.50.60">
    <property type="entry name" value="FAD/NAD(P)-binding domain"/>
    <property type="match status" value="2"/>
</dbReference>
<dbReference type="PROSITE" id="PS00624">
    <property type="entry name" value="GMC_OXRED_2"/>
    <property type="match status" value="1"/>
</dbReference>
<dbReference type="GO" id="GO:0016614">
    <property type="term" value="F:oxidoreductase activity, acting on CH-OH group of donors"/>
    <property type="evidence" value="ECO:0007669"/>
    <property type="project" value="InterPro"/>
</dbReference>
<dbReference type="SUPFAM" id="SSF54373">
    <property type="entry name" value="FAD-linked reductases, C-terminal domain"/>
    <property type="match status" value="1"/>
</dbReference>
<dbReference type="EMBL" id="KQ435846">
    <property type="protein sequence ID" value="KOX71155.1"/>
    <property type="molecule type" value="Genomic_DNA"/>
</dbReference>
<keyword evidence="2" id="KW-0285">Flavoprotein</keyword>
<dbReference type="OrthoDB" id="269227at2759"/>
<keyword evidence="2" id="KW-0274">FAD</keyword>
<comment type="similarity">
    <text evidence="1 2">Belongs to the GMC oxidoreductase family.</text>
</comment>
<dbReference type="Pfam" id="PF00732">
    <property type="entry name" value="GMC_oxred_N"/>
    <property type="match status" value="2"/>
</dbReference>
<dbReference type="SUPFAM" id="SSF51905">
    <property type="entry name" value="FAD/NAD(P)-binding domain"/>
    <property type="match status" value="2"/>
</dbReference>
<reference evidence="5 6" key="1">
    <citation type="submission" date="2015-07" db="EMBL/GenBank/DDBJ databases">
        <title>The genome of Melipona quadrifasciata.</title>
        <authorList>
            <person name="Pan H."/>
            <person name="Kapheim K."/>
        </authorList>
    </citation>
    <scope>NUCLEOTIDE SEQUENCE [LARGE SCALE GENOMIC DNA]</scope>
    <source>
        <strain evidence="5">0111107301</strain>
        <tissue evidence="5">Whole body</tissue>
    </source>
</reference>
<evidence type="ECO:0000259" key="3">
    <source>
        <dbReference type="PROSITE" id="PS00623"/>
    </source>
</evidence>
<name>A0A0M8ZU26_9HYME</name>